<keyword evidence="15" id="KW-1185">Reference proteome</keyword>
<keyword evidence="6 11" id="KW-0812">Transmembrane</keyword>
<dbReference type="InterPro" id="IPR004358">
    <property type="entry name" value="Sig_transdc_His_kin-like_C"/>
</dbReference>
<evidence type="ECO:0000256" key="1">
    <source>
        <dbReference type="ARBA" id="ARBA00000085"/>
    </source>
</evidence>
<dbReference type="Gene3D" id="3.40.190.10">
    <property type="entry name" value="Periplasmic binding protein-like II"/>
    <property type="match status" value="2"/>
</dbReference>
<comment type="catalytic activity">
    <reaction evidence="1">
        <text>ATP + protein L-histidine = ADP + protein N-phospho-L-histidine.</text>
        <dbReference type="EC" id="2.7.13.3"/>
    </reaction>
</comment>
<evidence type="ECO:0000256" key="6">
    <source>
        <dbReference type="ARBA" id="ARBA00022692"/>
    </source>
</evidence>
<evidence type="ECO:0000256" key="9">
    <source>
        <dbReference type="ARBA" id="ARBA00023012"/>
    </source>
</evidence>
<dbReference type="PROSITE" id="PS50885">
    <property type="entry name" value="HAMP"/>
    <property type="match status" value="1"/>
</dbReference>
<dbReference type="EMBL" id="CP107716">
    <property type="protein sequence ID" value="UYQ72567.1"/>
    <property type="molecule type" value="Genomic_DNA"/>
</dbReference>
<name>A0ABY6IT20_9HYPH</name>
<evidence type="ECO:0000256" key="2">
    <source>
        <dbReference type="ARBA" id="ARBA00004370"/>
    </source>
</evidence>
<evidence type="ECO:0000259" key="12">
    <source>
        <dbReference type="PROSITE" id="PS50109"/>
    </source>
</evidence>
<dbReference type="PRINTS" id="PR00344">
    <property type="entry name" value="BCTRLSENSOR"/>
</dbReference>
<evidence type="ECO:0000313" key="15">
    <source>
        <dbReference type="Proteomes" id="UP001163882"/>
    </source>
</evidence>
<dbReference type="Pfam" id="PF00512">
    <property type="entry name" value="HisKA"/>
    <property type="match status" value="1"/>
</dbReference>
<proteinExistence type="predicted"/>
<sequence length="801" mass="86379">MRIRRPYSLESLIVLSAALVFIVVGSLLILTIRSNATIAADEAFDRVLEAAALSIADTVGYVDGEVTVDIPYSAFAILGTSRLNRIFYRVAAPDGGIVTGDPVLGLEMTSARGPDIRFQDSVMQNEPIRLAAVSRYRSDATTGEAGWIDVFVGETREARDQLTAQLTADALLPAVAIALCAFGIIWVGIRLAFAPLRSIEHQLTRRTPSNLDPINEHLPREIATLARALNGFMGRLFAALEGLRRVTADAAHQFRTPLAAMRLQAELALEENDPALIRRRLERIHANAVTTSTLATRLLADATLLHSITAGETEPVDLVALTKTVVNQAVIDSGADRDQGPVFHAPQTALWINADPASLAEAIRNVIDNAFLYAGGPTSVTLKASANTVVLEICDRGPGIPADRRERVFERFERDTDHPGGTGLGLAITRDVISALGGTVALMSPATGGLCVVISIPGASRPNRSSLETRQHYCLALLVATVVLTASPWTSEPVRAQADLTLTAPLTDQRVQPLLDAVQSQFGGINLTYQQARSAQVVARLSAGAPFPPNLVIMPAPDIAVAITNQGHVAPMRIEPAGMPSGGQSSWRSELFALAFDPAVILVSSQWAQTNALPTSRLDLAQALETREDLLRRIGIVNVGIDAVSYTLATQDSLRSPLYWRLAAAFGSAQARIYDTGTELVAALRRGEIDLAYNVPLSEVVATGASDFYEIVMPQDYVLALPWTLFAPEHAWSVHAEQIANFLLSERGLSLVSRLLWGTQRAPALDADYQRIAMGPELLVYLDSIKRSNFLDAWFELVTSP</sequence>
<dbReference type="Pfam" id="PF08521">
    <property type="entry name" value="2CSK_N"/>
    <property type="match status" value="1"/>
</dbReference>
<accession>A0ABY6IT20</accession>
<dbReference type="InterPro" id="IPR036097">
    <property type="entry name" value="HisK_dim/P_sf"/>
</dbReference>
<comment type="subcellular location">
    <subcellularLocation>
        <location evidence="2">Membrane</location>
    </subcellularLocation>
</comment>
<dbReference type="PANTHER" id="PTHR45436:SF1">
    <property type="entry name" value="SENSOR PROTEIN QSEC"/>
    <property type="match status" value="1"/>
</dbReference>
<dbReference type="Gene3D" id="1.10.287.130">
    <property type="match status" value="1"/>
</dbReference>
<keyword evidence="5" id="KW-0808">Transferase</keyword>
<dbReference type="InterPro" id="IPR003594">
    <property type="entry name" value="HATPase_dom"/>
</dbReference>
<keyword evidence="8 11" id="KW-1133">Transmembrane helix</keyword>
<evidence type="ECO:0000256" key="8">
    <source>
        <dbReference type="ARBA" id="ARBA00022989"/>
    </source>
</evidence>
<evidence type="ECO:0000256" key="4">
    <source>
        <dbReference type="ARBA" id="ARBA00022553"/>
    </source>
</evidence>
<dbReference type="InterPro" id="IPR013727">
    <property type="entry name" value="2CSK_N"/>
</dbReference>
<dbReference type="Proteomes" id="UP001163882">
    <property type="component" value="Chromosome"/>
</dbReference>
<keyword evidence="9" id="KW-0902">Two-component regulatory system</keyword>
<dbReference type="SUPFAM" id="SSF53850">
    <property type="entry name" value="Periplasmic binding protein-like II"/>
    <property type="match status" value="1"/>
</dbReference>
<dbReference type="RefSeq" id="WP_264226193.1">
    <property type="nucleotide sequence ID" value="NZ_CP107716.1"/>
</dbReference>
<keyword evidence="10 11" id="KW-0472">Membrane</keyword>
<dbReference type="SUPFAM" id="SSF47384">
    <property type="entry name" value="Homodimeric domain of signal transducing histidine kinase"/>
    <property type="match status" value="1"/>
</dbReference>
<keyword evidence="7 14" id="KW-0418">Kinase</keyword>
<dbReference type="InterPro" id="IPR003660">
    <property type="entry name" value="HAMP_dom"/>
</dbReference>
<keyword evidence="4" id="KW-0597">Phosphoprotein</keyword>
<reference evidence="14" key="1">
    <citation type="submission" date="2022-10" db="EMBL/GenBank/DDBJ databases">
        <title>YIM 151497 complete genome.</title>
        <authorList>
            <person name="Chen X."/>
        </authorList>
    </citation>
    <scope>NUCLEOTIDE SEQUENCE</scope>
    <source>
        <strain evidence="14">YIM 151497</strain>
    </source>
</reference>
<gene>
    <name evidence="14" type="ORF">OF122_01905</name>
</gene>
<evidence type="ECO:0000259" key="13">
    <source>
        <dbReference type="PROSITE" id="PS50885"/>
    </source>
</evidence>
<dbReference type="InterPro" id="IPR050428">
    <property type="entry name" value="TCS_sensor_his_kinase"/>
</dbReference>
<dbReference type="SUPFAM" id="SSF55874">
    <property type="entry name" value="ATPase domain of HSP90 chaperone/DNA topoisomerase II/histidine kinase"/>
    <property type="match status" value="1"/>
</dbReference>
<evidence type="ECO:0000256" key="11">
    <source>
        <dbReference type="SAM" id="Phobius"/>
    </source>
</evidence>
<evidence type="ECO:0000256" key="3">
    <source>
        <dbReference type="ARBA" id="ARBA00012438"/>
    </source>
</evidence>
<dbReference type="InterPro" id="IPR003661">
    <property type="entry name" value="HisK_dim/P_dom"/>
</dbReference>
<feature type="transmembrane region" description="Helical" evidence="11">
    <location>
        <begin position="12"/>
        <end position="32"/>
    </location>
</feature>
<dbReference type="CDD" id="cd00082">
    <property type="entry name" value="HisKA"/>
    <property type="match status" value="1"/>
</dbReference>
<feature type="transmembrane region" description="Helical" evidence="11">
    <location>
        <begin position="170"/>
        <end position="193"/>
    </location>
</feature>
<evidence type="ECO:0000256" key="7">
    <source>
        <dbReference type="ARBA" id="ARBA00022777"/>
    </source>
</evidence>
<evidence type="ECO:0000313" key="14">
    <source>
        <dbReference type="EMBL" id="UYQ72567.1"/>
    </source>
</evidence>
<dbReference type="InterPro" id="IPR005467">
    <property type="entry name" value="His_kinase_dom"/>
</dbReference>
<protein>
    <recommendedName>
        <fullName evidence="3">histidine kinase</fullName>
        <ecNumber evidence="3">2.7.13.3</ecNumber>
    </recommendedName>
</protein>
<evidence type="ECO:0000256" key="10">
    <source>
        <dbReference type="ARBA" id="ARBA00023136"/>
    </source>
</evidence>
<organism evidence="14 15">
    <name type="scientific">Pelagibacterium flavum</name>
    <dbReference type="NCBI Taxonomy" id="2984530"/>
    <lineage>
        <taxon>Bacteria</taxon>
        <taxon>Pseudomonadati</taxon>
        <taxon>Pseudomonadota</taxon>
        <taxon>Alphaproteobacteria</taxon>
        <taxon>Hyphomicrobiales</taxon>
        <taxon>Devosiaceae</taxon>
        <taxon>Pelagibacterium</taxon>
    </lineage>
</organism>
<feature type="domain" description="HAMP" evidence="13">
    <location>
        <begin position="190"/>
        <end position="241"/>
    </location>
</feature>
<dbReference type="GO" id="GO:0016301">
    <property type="term" value="F:kinase activity"/>
    <property type="evidence" value="ECO:0007669"/>
    <property type="project" value="UniProtKB-KW"/>
</dbReference>
<dbReference type="PANTHER" id="PTHR45436">
    <property type="entry name" value="SENSOR HISTIDINE KINASE YKOH"/>
    <property type="match status" value="1"/>
</dbReference>
<dbReference type="CDD" id="cd00075">
    <property type="entry name" value="HATPase"/>
    <property type="match status" value="1"/>
</dbReference>
<dbReference type="Pfam" id="PF02518">
    <property type="entry name" value="HATPase_c"/>
    <property type="match status" value="1"/>
</dbReference>
<dbReference type="Gene3D" id="3.30.565.10">
    <property type="entry name" value="Histidine kinase-like ATPase, C-terminal domain"/>
    <property type="match status" value="1"/>
</dbReference>
<dbReference type="EC" id="2.7.13.3" evidence="3"/>
<dbReference type="SMART" id="SM00388">
    <property type="entry name" value="HisKA"/>
    <property type="match status" value="1"/>
</dbReference>
<dbReference type="SMART" id="SM00387">
    <property type="entry name" value="HATPase_c"/>
    <property type="match status" value="1"/>
</dbReference>
<dbReference type="InterPro" id="IPR036890">
    <property type="entry name" value="HATPase_C_sf"/>
</dbReference>
<evidence type="ECO:0000256" key="5">
    <source>
        <dbReference type="ARBA" id="ARBA00022679"/>
    </source>
</evidence>
<dbReference type="PROSITE" id="PS50109">
    <property type="entry name" value="HIS_KIN"/>
    <property type="match status" value="1"/>
</dbReference>
<feature type="domain" description="Histidine kinase" evidence="12">
    <location>
        <begin position="249"/>
        <end position="460"/>
    </location>
</feature>